<dbReference type="OrthoDB" id="7859107at2"/>
<evidence type="ECO:0000313" key="1">
    <source>
        <dbReference type="EMBL" id="PWR01363.1"/>
    </source>
</evidence>
<gene>
    <name evidence="1" type="ORF">DKT77_17525</name>
</gene>
<evidence type="ECO:0000313" key="2">
    <source>
        <dbReference type="Proteomes" id="UP000245680"/>
    </source>
</evidence>
<dbReference type="Proteomes" id="UP000245680">
    <property type="component" value="Unassembled WGS sequence"/>
</dbReference>
<proteinExistence type="predicted"/>
<dbReference type="RefSeq" id="WP_109812972.1">
    <property type="nucleotide sequence ID" value="NZ_QGKU01000052.1"/>
</dbReference>
<accession>A0A2V2LHK7</accession>
<keyword evidence="2" id="KW-1185">Reference proteome</keyword>
<dbReference type="EMBL" id="QGKU01000052">
    <property type="protein sequence ID" value="PWR01363.1"/>
    <property type="molecule type" value="Genomic_DNA"/>
</dbReference>
<sequence length="72" mass="8587">MILPILGLLVLLWMFLTYKARMRTRNCRWREDRSRDTAEGRYFVCMSCGVQTFRPDNLPPPVCLKPQSEPRR</sequence>
<name>A0A2V2LHK7_9RHOB</name>
<organism evidence="1 2">
    <name type="scientific">Meridianimarinicoccus roseus</name>
    <dbReference type="NCBI Taxonomy" id="2072018"/>
    <lineage>
        <taxon>Bacteria</taxon>
        <taxon>Pseudomonadati</taxon>
        <taxon>Pseudomonadota</taxon>
        <taxon>Alphaproteobacteria</taxon>
        <taxon>Rhodobacterales</taxon>
        <taxon>Paracoccaceae</taxon>
        <taxon>Meridianimarinicoccus</taxon>
    </lineage>
</organism>
<dbReference type="AlphaFoldDB" id="A0A2V2LHK7"/>
<protein>
    <submittedName>
        <fullName evidence="1">Uncharacterized protein</fullName>
    </submittedName>
</protein>
<comment type="caution">
    <text evidence="1">The sequence shown here is derived from an EMBL/GenBank/DDBJ whole genome shotgun (WGS) entry which is preliminary data.</text>
</comment>
<reference evidence="1 2" key="1">
    <citation type="submission" date="2018-05" db="EMBL/GenBank/DDBJ databases">
        <title>Rhodobacteraceae gen. nov., sp. nov. isolated from sea water.</title>
        <authorList>
            <person name="Ren Y."/>
        </authorList>
    </citation>
    <scope>NUCLEOTIDE SEQUENCE [LARGE SCALE GENOMIC DNA]</scope>
    <source>
        <strain evidence="1 2">TG-679</strain>
    </source>
</reference>